<feature type="compositionally biased region" description="Low complexity" evidence="1">
    <location>
        <begin position="88"/>
        <end position="99"/>
    </location>
</feature>
<dbReference type="RefSeq" id="WP_006195635.1">
    <property type="nucleotide sequence ID" value="NZ_CAWNZE010000001.1"/>
</dbReference>
<feature type="compositionally biased region" description="Polar residues" evidence="1">
    <location>
        <begin position="60"/>
        <end position="74"/>
    </location>
</feature>
<feature type="compositionally biased region" description="Low complexity" evidence="1">
    <location>
        <begin position="306"/>
        <end position="315"/>
    </location>
</feature>
<reference evidence="2 3" key="1">
    <citation type="submission" date="2017-03" db="EMBL/GenBank/DDBJ databases">
        <title>Comparative genomics of the toxic Baltic Sea cyanobacteria Nodularia spumigena UHCC 0039 and its response on varying salinity.</title>
        <authorList>
            <person name="Teikari J.E."/>
        </authorList>
    </citation>
    <scope>NUCLEOTIDE SEQUENCE [LARGE SCALE GENOMIC DNA]</scope>
    <source>
        <strain evidence="2 3">UHCC 0039</strain>
    </source>
</reference>
<feature type="region of interest" description="Disordered" evidence="1">
    <location>
        <begin position="40"/>
        <end position="103"/>
    </location>
</feature>
<dbReference type="PROSITE" id="PS51257">
    <property type="entry name" value="PROKAR_LIPOPROTEIN"/>
    <property type="match status" value="1"/>
</dbReference>
<evidence type="ECO:0000313" key="2">
    <source>
        <dbReference type="EMBL" id="AVZ30544.1"/>
    </source>
</evidence>
<accession>A0A2S0Q834</accession>
<feature type="compositionally biased region" description="Low complexity" evidence="1">
    <location>
        <begin position="48"/>
        <end position="59"/>
    </location>
</feature>
<evidence type="ECO:0000256" key="1">
    <source>
        <dbReference type="SAM" id="MobiDB-lite"/>
    </source>
</evidence>
<sequence length="408" mass="43720">MNKLIPTIALIVSSILITGCGTSPTDTVRDTTTNNVETIQSESQLDDSTVNSNETTSSTPKSSTVNSNGTNTAQVDPKSPPKTTEVVNSSSSSNQANNQTKSVVNKQPKIGTVKELVTGDIICYATLVDEQGKEFRDGASFELCAESEKYLNKKVRASYEIASLNDCESNEPCGKSRQESIISQMEILDKQSPTPPQSSNSSTYSNGKWTITIGNRNSWSGVNNTGNLTYKGCDAQGNCINLTGGKVSCRDGRCVTGWVNGDYRYILSQPITEDGNGSPTLIVKQGDKEILNATGFKDKQSPTPPQSSNSSTYSNGKWTITIGNRNSWSGVNNTGNLTYKGCDAQGNCINLTGGKVSCRDGRCVTGWVNGDYRYILSQPITEDGNGSPTLIVKQGDKEILNATGFKLV</sequence>
<gene>
    <name evidence="2" type="ORF">BMF81_02218</name>
</gene>
<dbReference type="KEGG" id="nsp:BMF81_02218"/>
<dbReference type="GeneID" id="78017540"/>
<feature type="region of interest" description="Disordered" evidence="1">
    <location>
        <begin position="294"/>
        <end position="315"/>
    </location>
</feature>
<organism evidence="2 3">
    <name type="scientific">Nodularia spumigena UHCC 0039</name>
    <dbReference type="NCBI Taxonomy" id="1914872"/>
    <lineage>
        <taxon>Bacteria</taxon>
        <taxon>Bacillati</taxon>
        <taxon>Cyanobacteriota</taxon>
        <taxon>Cyanophyceae</taxon>
        <taxon>Nostocales</taxon>
        <taxon>Nodulariaceae</taxon>
        <taxon>Nodularia</taxon>
    </lineage>
</organism>
<name>A0A2S0Q834_NODSP</name>
<proteinExistence type="predicted"/>
<dbReference type="Proteomes" id="UP000244056">
    <property type="component" value="Chromosome"/>
</dbReference>
<evidence type="ECO:0000313" key="3">
    <source>
        <dbReference type="Proteomes" id="UP000244056"/>
    </source>
</evidence>
<dbReference type="AlphaFoldDB" id="A0A2S0Q834"/>
<dbReference type="EMBL" id="CP020114">
    <property type="protein sequence ID" value="AVZ30544.1"/>
    <property type="molecule type" value="Genomic_DNA"/>
</dbReference>
<protein>
    <submittedName>
        <fullName evidence="2">Uncharacterized protein</fullName>
    </submittedName>
</protein>